<dbReference type="SUPFAM" id="SSF55120">
    <property type="entry name" value="Pseudouridine synthase"/>
    <property type="match status" value="1"/>
</dbReference>
<organism evidence="3 4">
    <name type="scientific">Paraferrimonas sedimenticola</name>
    <dbReference type="NCBI Taxonomy" id="375674"/>
    <lineage>
        <taxon>Bacteria</taxon>
        <taxon>Pseudomonadati</taxon>
        <taxon>Pseudomonadota</taxon>
        <taxon>Gammaproteobacteria</taxon>
        <taxon>Alteromonadales</taxon>
        <taxon>Ferrimonadaceae</taxon>
        <taxon>Paraferrimonas</taxon>
    </lineage>
</organism>
<name>A0AA37W0G9_9GAMM</name>
<dbReference type="NCBIfam" id="TIGR01621">
    <property type="entry name" value="RluA-like"/>
    <property type="match status" value="1"/>
</dbReference>
<dbReference type="PANTHER" id="PTHR21600">
    <property type="entry name" value="MITOCHONDRIAL RNA PSEUDOURIDINE SYNTHASE"/>
    <property type="match status" value="1"/>
</dbReference>
<dbReference type="Proteomes" id="UP001161422">
    <property type="component" value="Unassembled WGS sequence"/>
</dbReference>
<dbReference type="PANTHER" id="PTHR21600:SF87">
    <property type="entry name" value="RNA PSEUDOURIDYLATE SYNTHASE DOMAIN-CONTAINING PROTEIN 1"/>
    <property type="match status" value="1"/>
</dbReference>
<dbReference type="PROSITE" id="PS01129">
    <property type="entry name" value="PSI_RLU"/>
    <property type="match status" value="1"/>
</dbReference>
<reference evidence="3" key="2">
    <citation type="submission" date="2023-01" db="EMBL/GenBank/DDBJ databases">
        <title>Draft genome sequence of Paraferrimonas sedimenticola strain NBRC 101628.</title>
        <authorList>
            <person name="Sun Q."/>
            <person name="Mori K."/>
        </authorList>
    </citation>
    <scope>NUCLEOTIDE SEQUENCE</scope>
    <source>
        <strain evidence="3">NBRC 101628</strain>
    </source>
</reference>
<dbReference type="GO" id="GO:0140098">
    <property type="term" value="F:catalytic activity, acting on RNA"/>
    <property type="evidence" value="ECO:0007669"/>
    <property type="project" value="UniProtKB-ARBA"/>
</dbReference>
<proteinExistence type="inferred from homology"/>
<dbReference type="InterPro" id="IPR050188">
    <property type="entry name" value="RluA_PseudoU_synthase"/>
</dbReference>
<dbReference type="InterPro" id="IPR020103">
    <property type="entry name" value="PsdUridine_synth_cat_dom_sf"/>
</dbReference>
<dbReference type="InterPro" id="IPR006145">
    <property type="entry name" value="PsdUridine_synth_RsuA/RluA"/>
</dbReference>
<feature type="domain" description="Pseudouridine synthase RsuA/RluA-like" evidence="2">
    <location>
        <begin position="11"/>
        <end position="153"/>
    </location>
</feature>
<evidence type="ECO:0000259" key="2">
    <source>
        <dbReference type="Pfam" id="PF00849"/>
    </source>
</evidence>
<comment type="caution">
    <text evidence="3">The sequence shown here is derived from an EMBL/GenBank/DDBJ whole genome shotgun (WGS) entry which is preliminary data.</text>
</comment>
<dbReference type="GO" id="GO:0000455">
    <property type="term" value="P:enzyme-directed rRNA pseudouridine synthesis"/>
    <property type="evidence" value="ECO:0007669"/>
    <property type="project" value="TreeGrafter"/>
</dbReference>
<dbReference type="AlphaFoldDB" id="A0AA37W0G9"/>
<dbReference type="GO" id="GO:0003723">
    <property type="term" value="F:RNA binding"/>
    <property type="evidence" value="ECO:0007669"/>
    <property type="project" value="InterPro"/>
</dbReference>
<sequence length="227" mass="25241">MALEVLLEHQDWLVINKPAGVHFHSQDGNAGVIAQLQVQLGYPLFAVHRLDTMTSGVLLVAKSSASAAALSAQFANRTTEKRYIALAQGKPKKKQGLIKGDMQKARRSQWKLCKTLENPAITQFFSHSLGEGLRLYLLRPKTGKTHQLRVALKSLGCPILGDVLYGGERSGGETSERGYLHAWRLGFEWLEEKIWVEAPTEQGLFANAELQAQLTAWRMQEPAWPAL</sequence>
<evidence type="ECO:0000256" key="1">
    <source>
        <dbReference type="ARBA" id="ARBA00010876"/>
    </source>
</evidence>
<dbReference type="RefSeq" id="WP_095506717.1">
    <property type="nucleotide sequence ID" value="NZ_BSNC01000002.1"/>
</dbReference>
<evidence type="ECO:0000313" key="4">
    <source>
        <dbReference type="Proteomes" id="UP001161422"/>
    </source>
</evidence>
<dbReference type="Pfam" id="PF00849">
    <property type="entry name" value="PseudoU_synth_2"/>
    <property type="match status" value="1"/>
</dbReference>
<keyword evidence="4" id="KW-1185">Reference proteome</keyword>
<dbReference type="InterPro" id="IPR006224">
    <property type="entry name" value="PsdUridine_synth_RluA-like_CS"/>
</dbReference>
<dbReference type="Gene3D" id="3.30.2350.10">
    <property type="entry name" value="Pseudouridine synthase"/>
    <property type="match status" value="1"/>
</dbReference>
<dbReference type="InterPro" id="IPR006508">
    <property type="entry name" value="PsdUridine_synth_RluA-like"/>
</dbReference>
<comment type="similarity">
    <text evidence="1">Belongs to the pseudouridine synthase RluA family.</text>
</comment>
<accession>A0AA37W0G9</accession>
<protein>
    <submittedName>
        <fullName evidence="3">RNA pseudouridine synthase</fullName>
    </submittedName>
</protein>
<dbReference type="EMBL" id="BSNC01000002">
    <property type="protein sequence ID" value="GLP95398.1"/>
    <property type="molecule type" value="Genomic_DNA"/>
</dbReference>
<dbReference type="CDD" id="cd02869">
    <property type="entry name" value="PseudoU_synth_RluA_like"/>
    <property type="match status" value="1"/>
</dbReference>
<gene>
    <name evidence="3" type="ORF">GCM10007895_07040</name>
</gene>
<reference evidence="3" key="1">
    <citation type="journal article" date="2014" name="Int. J. Syst. Evol. Microbiol.">
        <title>Complete genome sequence of Corynebacterium casei LMG S-19264T (=DSM 44701T), isolated from a smear-ripened cheese.</title>
        <authorList>
            <consortium name="US DOE Joint Genome Institute (JGI-PGF)"/>
            <person name="Walter F."/>
            <person name="Albersmeier A."/>
            <person name="Kalinowski J."/>
            <person name="Ruckert C."/>
        </authorList>
    </citation>
    <scope>NUCLEOTIDE SEQUENCE</scope>
    <source>
        <strain evidence="3">NBRC 101628</strain>
    </source>
</reference>
<evidence type="ECO:0000313" key="3">
    <source>
        <dbReference type="EMBL" id="GLP95398.1"/>
    </source>
</evidence>
<dbReference type="GO" id="GO:0009982">
    <property type="term" value="F:pseudouridine synthase activity"/>
    <property type="evidence" value="ECO:0007669"/>
    <property type="project" value="InterPro"/>
</dbReference>